<keyword evidence="3" id="KW-1185">Reference proteome</keyword>
<evidence type="ECO:0000313" key="2">
    <source>
        <dbReference type="EMBL" id="KAJ6634693.1"/>
    </source>
</evidence>
<accession>A0A9Q0RWB3</accession>
<evidence type="ECO:0000256" key="1">
    <source>
        <dbReference type="SAM" id="SignalP"/>
    </source>
</evidence>
<dbReference type="SUPFAM" id="SSF53474">
    <property type="entry name" value="alpha/beta-Hydrolases"/>
    <property type="match status" value="1"/>
</dbReference>
<dbReference type="InterPro" id="IPR003386">
    <property type="entry name" value="LACT/PDAT_acylTrfase"/>
</dbReference>
<dbReference type="OrthoDB" id="190846at2759"/>
<dbReference type="InterPro" id="IPR029058">
    <property type="entry name" value="AB_hydrolase_fold"/>
</dbReference>
<dbReference type="AlphaFoldDB" id="A0A9Q0RWB3"/>
<dbReference type="Proteomes" id="UP001151699">
    <property type="component" value="Chromosome C"/>
</dbReference>
<feature type="chain" id="PRO_5040201403" evidence="1">
    <location>
        <begin position="20"/>
        <end position="430"/>
    </location>
</feature>
<keyword evidence="1" id="KW-0732">Signal</keyword>
<dbReference type="PANTHER" id="PTHR11440">
    <property type="entry name" value="LECITHIN-CHOLESTEROL ACYLTRANSFERASE-RELATED"/>
    <property type="match status" value="1"/>
</dbReference>
<name>A0A9Q0RWB3_9DIPT</name>
<proteinExistence type="predicted"/>
<dbReference type="GO" id="GO:0008374">
    <property type="term" value="F:O-acyltransferase activity"/>
    <property type="evidence" value="ECO:0007669"/>
    <property type="project" value="InterPro"/>
</dbReference>
<comment type="caution">
    <text evidence="2">The sequence shown here is derived from an EMBL/GenBank/DDBJ whole genome shotgun (WGS) entry which is preliminary data.</text>
</comment>
<dbReference type="Pfam" id="PF02450">
    <property type="entry name" value="LCAT"/>
    <property type="match status" value="2"/>
</dbReference>
<reference evidence="2" key="1">
    <citation type="submission" date="2022-07" db="EMBL/GenBank/DDBJ databases">
        <authorList>
            <person name="Trinca V."/>
            <person name="Uliana J.V.C."/>
            <person name="Torres T.T."/>
            <person name="Ward R.J."/>
            <person name="Monesi N."/>
        </authorList>
    </citation>
    <scope>NUCLEOTIDE SEQUENCE</scope>
    <source>
        <strain evidence="2">HSMRA1968</strain>
        <tissue evidence="2">Whole embryos</tissue>
    </source>
</reference>
<protein>
    <submittedName>
        <fullName evidence="2">Phospholipase A2 group XV</fullName>
    </submittedName>
</protein>
<dbReference type="Gene3D" id="3.40.50.1820">
    <property type="entry name" value="alpha/beta hydrolase"/>
    <property type="match status" value="2"/>
</dbReference>
<evidence type="ECO:0000313" key="3">
    <source>
        <dbReference type="Proteomes" id="UP001151699"/>
    </source>
</evidence>
<gene>
    <name evidence="2" type="primary">PLA2G15_0</name>
    <name evidence="2" type="ORF">Bhyg_13270</name>
</gene>
<organism evidence="2 3">
    <name type="scientific">Pseudolycoriella hygida</name>
    <dbReference type="NCBI Taxonomy" id="35572"/>
    <lineage>
        <taxon>Eukaryota</taxon>
        <taxon>Metazoa</taxon>
        <taxon>Ecdysozoa</taxon>
        <taxon>Arthropoda</taxon>
        <taxon>Hexapoda</taxon>
        <taxon>Insecta</taxon>
        <taxon>Pterygota</taxon>
        <taxon>Neoptera</taxon>
        <taxon>Endopterygota</taxon>
        <taxon>Diptera</taxon>
        <taxon>Nematocera</taxon>
        <taxon>Sciaroidea</taxon>
        <taxon>Sciaridae</taxon>
        <taxon>Pseudolycoriella</taxon>
    </lineage>
</organism>
<dbReference type="EMBL" id="WJQU01000004">
    <property type="protein sequence ID" value="KAJ6634693.1"/>
    <property type="molecule type" value="Genomic_DNA"/>
</dbReference>
<feature type="signal peptide" evidence="1">
    <location>
        <begin position="1"/>
        <end position="19"/>
    </location>
</feature>
<dbReference type="GO" id="GO:0006629">
    <property type="term" value="P:lipid metabolic process"/>
    <property type="evidence" value="ECO:0007669"/>
    <property type="project" value="InterPro"/>
</dbReference>
<sequence length="430" mass="49242">MRLSIVVLCYIFCCIDCKSEQNVRLLSPLIFVPGCGGNQLEAQLSKPSAVHFWCWQNSDDFYRIWLDSAQIIPGLIDCWVDNMKLSYDNVTHTTNNSPGVKIRAPGWGSVDGMEFIDPTPVVDVYDYGYYFYHIITALTANGYDRQKNMYGAPYDFRKGPNENKGWFQQVQHLTESAYKNNDRQRVTFIAHSMGGLMVLQFLQQMTSAWKETYVKQMITLSVPWGGSIQALQAVSVGYDFNSPILINSKMKEVQETCPSLVWLLPSTYFWKPNEILVSTKNKQYRMENLGEFFNAINNPYINDIRRDLSIFNNFSAPGVEVHCLYGKNMGDTAESLDFYNGLNSYPTITYGDGDGTVNLRSLLGCTYWRNTSAQEKHSVYQQAFPNVEHYNLLGDSRVINYIINRLITSADGAAKWYQKSHPINNMIRFF</sequence>